<comment type="caution">
    <text evidence="2">The sequence shown here is derived from an EMBL/GenBank/DDBJ whole genome shotgun (WGS) entry which is preliminary data.</text>
</comment>
<dbReference type="AlphaFoldDB" id="A0A8E0RNR0"/>
<evidence type="ECO:0000256" key="1">
    <source>
        <dbReference type="SAM" id="MobiDB-lite"/>
    </source>
</evidence>
<feature type="compositionally biased region" description="Low complexity" evidence="1">
    <location>
        <begin position="7"/>
        <end position="18"/>
    </location>
</feature>
<sequence>MKHIDSTSHSSTSSGASSLRGTHSGAHSSSMDHPRPEVSSAELTQMMCLVAQQWANLLPECWSANPDARLTAQRIRKVLQKLADQIDLFRMSRSETPSGTAVSLLRHHAKKSVITPPRSSSSTIQEAQSS</sequence>
<feature type="compositionally biased region" description="Low complexity" evidence="1">
    <location>
        <begin position="119"/>
        <end position="130"/>
    </location>
</feature>
<gene>
    <name evidence="2" type="ORF">FBUS_03466</name>
</gene>
<feature type="region of interest" description="Disordered" evidence="1">
    <location>
        <begin position="92"/>
        <end position="130"/>
    </location>
</feature>
<dbReference type="OrthoDB" id="346907at2759"/>
<accession>A0A8E0RNR0</accession>
<dbReference type="Proteomes" id="UP000728185">
    <property type="component" value="Unassembled WGS sequence"/>
</dbReference>
<evidence type="ECO:0000313" key="3">
    <source>
        <dbReference type="Proteomes" id="UP000728185"/>
    </source>
</evidence>
<evidence type="ECO:0000313" key="2">
    <source>
        <dbReference type="EMBL" id="KAA0183593.1"/>
    </source>
</evidence>
<reference evidence="2" key="1">
    <citation type="submission" date="2019-05" db="EMBL/GenBank/DDBJ databases">
        <title>Annotation for the trematode Fasciolopsis buski.</title>
        <authorList>
            <person name="Choi Y.-J."/>
        </authorList>
    </citation>
    <scope>NUCLEOTIDE SEQUENCE</scope>
    <source>
        <strain evidence="2">HT</strain>
        <tissue evidence="2">Whole worm</tissue>
    </source>
</reference>
<feature type="compositionally biased region" description="Polar residues" evidence="1">
    <location>
        <begin position="19"/>
        <end position="29"/>
    </location>
</feature>
<protein>
    <submittedName>
        <fullName evidence="2">Uncharacterized protein</fullName>
    </submittedName>
</protein>
<feature type="region of interest" description="Disordered" evidence="1">
    <location>
        <begin position="1"/>
        <end position="39"/>
    </location>
</feature>
<name>A0A8E0RNR0_9TREM</name>
<proteinExistence type="predicted"/>
<organism evidence="2 3">
    <name type="scientific">Fasciolopsis buskii</name>
    <dbReference type="NCBI Taxonomy" id="27845"/>
    <lineage>
        <taxon>Eukaryota</taxon>
        <taxon>Metazoa</taxon>
        <taxon>Spiralia</taxon>
        <taxon>Lophotrochozoa</taxon>
        <taxon>Platyhelminthes</taxon>
        <taxon>Trematoda</taxon>
        <taxon>Digenea</taxon>
        <taxon>Plagiorchiida</taxon>
        <taxon>Echinostomata</taxon>
        <taxon>Echinostomatoidea</taxon>
        <taxon>Fasciolidae</taxon>
        <taxon>Fasciolopsis</taxon>
    </lineage>
</organism>
<dbReference type="EMBL" id="LUCM01011685">
    <property type="protein sequence ID" value="KAA0183593.1"/>
    <property type="molecule type" value="Genomic_DNA"/>
</dbReference>
<keyword evidence="3" id="KW-1185">Reference proteome</keyword>